<name>A0A395M786_9HYPO</name>
<protein>
    <submittedName>
        <fullName evidence="1">Uncharacterized protein</fullName>
    </submittedName>
</protein>
<dbReference type="STRING" id="2594813.A0A395M786"/>
<evidence type="ECO:0000313" key="2">
    <source>
        <dbReference type="Proteomes" id="UP000265631"/>
    </source>
</evidence>
<proteinExistence type="predicted"/>
<evidence type="ECO:0000313" key="1">
    <source>
        <dbReference type="EMBL" id="RFN43762.1"/>
    </source>
</evidence>
<dbReference type="AlphaFoldDB" id="A0A395M786"/>
<reference evidence="1 2" key="1">
    <citation type="journal article" date="2018" name="PLoS Pathog.">
        <title>Evolution of structural diversity of trichothecenes, a family of toxins produced by plant pathogenic and entomopathogenic fungi.</title>
        <authorList>
            <person name="Proctor R.H."/>
            <person name="McCormick S.P."/>
            <person name="Kim H.S."/>
            <person name="Cardoza R.E."/>
            <person name="Stanley A.M."/>
            <person name="Lindo L."/>
            <person name="Kelly A."/>
            <person name="Brown D.W."/>
            <person name="Lee T."/>
            <person name="Vaughan M.M."/>
            <person name="Alexander N.J."/>
            <person name="Busman M."/>
            <person name="Gutierrez S."/>
        </authorList>
    </citation>
    <scope>NUCLEOTIDE SEQUENCE [LARGE SCALE GENOMIC DNA]</scope>
    <source>
        <strain evidence="1 2">NRRL 13405</strain>
    </source>
</reference>
<comment type="caution">
    <text evidence="1">The sequence shown here is derived from an EMBL/GenBank/DDBJ whole genome shotgun (WGS) entry which is preliminary data.</text>
</comment>
<organism evidence="1 2">
    <name type="scientific">Fusarium flagelliforme</name>
    <dbReference type="NCBI Taxonomy" id="2675880"/>
    <lineage>
        <taxon>Eukaryota</taxon>
        <taxon>Fungi</taxon>
        <taxon>Dikarya</taxon>
        <taxon>Ascomycota</taxon>
        <taxon>Pezizomycotina</taxon>
        <taxon>Sordariomycetes</taxon>
        <taxon>Hypocreomycetidae</taxon>
        <taxon>Hypocreales</taxon>
        <taxon>Nectriaceae</taxon>
        <taxon>Fusarium</taxon>
        <taxon>Fusarium incarnatum-equiseti species complex</taxon>
    </lineage>
</organism>
<gene>
    <name evidence="1" type="ORF">FIE12Z_12009</name>
</gene>
<sequence length="313" mass="34880">MIGNELERWAPAKSFISELSAAWSYTESGKPQMTAFGAALGHDLPDSCLVENLVPSSCVDLHLADGPEKDVYLDSTFSPLCIPQPHLVNSRGPQTVFGRERSSDEVFHRNGRRRSDRRIVSYLDLSGPIRTVKATFCHPPKFGQFPLVAMSVDRKNRPREYRDRHGVTKLRESTFGPTVFDKEEPCECMNFPELYGPQPTDCVHYSERDWNFGGREIQSISIWLTGDNLLAGLQFVTAGDQKGPVWATDLKDKGTKFVQVNQLPSPARKDAGLVLFLDSNESPSVHDDFVVVGIRPVGFSVADGYRSESPCDD</sequence>
<dbReference type="EMBL" id="PXXK01000509">
    <property type="protein sequence ID" value="RFN43762.1"/>
    <property type="molecule type" value="Genomic_DNA"/>
</dbReference>
<dbReference type="Proteomes" id="UP000265631">
    <property type="component" value="Unassembled WGS sequence"/>
</dbReference>
<keyword evidence="2" id="KW-1185">Reference proteome</keyword>
<accession>A0A395M786</accession>